<keyword evidence="6 11" id="KW-0812">Transmembrane</keyword>
<sequence>MTDLPGRRPPPTPDKAPTFRERIENLRHLGRLVAQIWRTSRPLTAASIGLRLIASLQPIAMLYVGKLIIDEVVRLTTITAPGPGFADWWNSGTLNLIVVLLAIELALVVASDLLARATGLVDSVLSELHSNTVSVELMAHAARLDLMHFESAEYQDRLERARRQAAGRNALLSQMFGQAQDIITVATLAAGLFVYAPWLILLLPLSFVPAIWGETRFNTLAYFMSRWRTPERRELEYIRYIGASAETAKELKLFGLGDFLITRFRQLAHTIYLENRKLSTQRAIWGALFSSISTLTYYGAYGFIVWRTVTGDFTIGDLAFLSGSFLRLNGLFQKILLGFTQIAGQSMYLDDLFSFFEIEPTILSPANPKPFPQPISQGITFEDVGFRYPDTEGWAIRHLSFTLHAGETLALVGENGAGKTTIVKLLTRLYDPDEGRITIDGVDLRELSVADIHAHIGVIFQDFIRYSLTARENIGVGRIEDQNDMARIENAAELSLANAVIEKLPEGYDQQLGRLFKKGRDLSGGEWQKVAIARAYMRDADLIILDEPTAALDAKAEAEVFSRFKSLAAGKTAVIISHRFSTVRMADRILVLENGTILESGSHAELLALRGRYAELFELQAAGYR</sequence>
<dbReference type="GO" id="GO:0015421">
    <property type="term" value="F:ABC-type oligopeptide transporter activity"/>
    <property type="evidence" value="ECO:0007669"/>
    <property type="project" value="TreeGrafter"/>
</dbReference>
<evidence type="ECO:0000256" key="5">
    <source>
        <dbReference type="ARBA" id="ARBA00022597"/>
    </source>
</evidence>
<dbReference type="PROSITE" id="PS00211">
    <property type="entry name" value="ABC_TRANSPORTER_1"/>
    <property type="match status" value="1"/>
</dbReference>
<comment type="subcellular location">
    <subcellularLocation>
        <location evidence="1">Cell membrane</location>
        <topology evidence="1">Multi-pass membrane protein</topology>
    </subcellularLocation>
</comment>
<dbReference type="InterPro" id="IPR011527">
    <property type="entry name" value="ABC1_TM_dom"/>
</dbReference>
<dbReference type="InterPro" id="IPR003439">
    <property type="entry name" value="ABC_transporter-like_ATP-bd"/>
</dbReference>
<evidence type="ECO:0000256" key="4">
    <source>
        <dbReference type="ARBA" id="ARBA00022475"/>
    </source>
</evidence>
<evidence type="ECO:0000259" key="12">
    <source>
        <dbReference type="PROSITE" id="PS50893"/>
    </source>
</evidence>
<evidence type="ECO:0000313" key="15">
    <source>
        <dbReference type="Proteomes" id="UP000315364"/>
    </source>
</evidence>
<dbReference type="InterPro" id="IPR039421">
    <property type="entry name" value="Type_1_exporter"/>
</dbReference>
<evidence type="ECO:0000256" key="7">
    <source>
        <dbReference type="ARBA" id="ARBA00022741"/>
    </source>
</evidence>
<evidence type="ECO:0000256" key="1">
    <source>
        <dbReference type="ARBA" id="ARBA00004651"/>
    </source>
</evidence>
<dbReference type="FunFam" id="3.40.50.300:FF:000221">
    <property type="entry name" value="Multidrug ABC transporter ATP-binding protein"/>
    <property type="match status" value="1"/>
</dbReference>
<keyword evidence="4" id="KW-1003">Cell membrane</keyword>
<feature type="domain" description="ABC transmembrane type-1" evidence="13">
    <location>
        <begin position="45"/>
        <end position="344"/>
    </location>
</feature>
<keyword evidence="9 11" id="KW-1133">Transmembrane helix</keyword>
<keyword evidence="7" id="KW-0547">Nucleotide-binding</keyword>
<dbReference type="InterPro" id="IPR003593">
    <property type="entry name" value="AAA+_ATPase"/>
</dbReference>
<dbReference type="InterPro" id="IPR036640">
    <property type="entry name" value="ABC1_TM_sf"/>
</dbReference>
<protein>
    <submittedName>
        <fullName evidence="14">ABC transporter ATP-binding protein</fullName>
    </submittedName>
</protein>
<evidence type="ECO:0000256" key="2">
    <source>
        <dbReference type="ARBA" id="ARBA00005417"/>
    </source>
</evidence>
<dbReference type="Gene3D" id="3.40.50.300">
    <property type="entry name" value="P-loop containing nucleotide triphosphate hydrolases"/>
    <property type="match status" value="1"/>
</dbReference>
<keyword evidence="10 11" id="KW-0472">Membrane</keyword>
<evidence type="ECO:0000256" key="10">
    <source>
        <dbReference type="ARBA" id="ARBA00023136"/>
    </source>
</evidence>
<evidence type="ECO:0000256" key="6">
    <source>
        <dbReference type="ARBA" id="ARBA00022692"/>
    </source>
</evidence>
<dbReference type="SUPFAM" id="SSF90123">
    <property type="entry name" value="ABC transporter transmembrane region"/>
    <property type="match status" value="1"/>
</dbReference>
<dbReference type="GO" id="GO:0005886">
    <property type="term" value="C:plasma membrane"/>
    <property type="evidence" value="ECO:0007669"/>
    <property type="project" value="UniProtKB-SubCell"/>
</dbReference>
<feature type="transmembrane region" description="Helical" evidence="11">
    <location>
        <begin position="182"/>
        <end position="201"/>
    </location>
</feature>
<evidence type="ECO:0000256" key="3">
    <source>
        <dbReference type="ARBA" id="ARBA00022448"/>
    </source>
</evidence>
<accession>A0A5B8LXD4</accession>
<dbReference type="GO" id="GO:0016887">
    <property type="term" value="F:ATP hydrolysis activity"/>
    <property type="evidence" value="ECO:0007669"/>
    <property type="project" value="InterPro"/>
</dbReference>
<feature type="transmembrane region" description="Helical" evidence="11">
    <location>
        <begin position="283"/>
        <end position="306"/>
    </location>
</feature>
<proteinExistence type="inferred from homology"/>
<dbReference type="InterPro" id="IPR027417">
    <property type="entry name" value="P-loop_NTPase"/>
</dbReference>
<dbReference type="PANTHER" id="PTHR43394">
    <property type="entry name" value="ATP-DEPENDENT PERMEASE MDL1, MITOCHONDRIAL"/>
    <property type="match status" value="1"/>
</dbReference>
<organism evidence="14 15">
    <name type="scientific">Devosia ginsengisoli</name>
    <dbReference type="NCBI Taxonomy" id="400770"/>
    <lineage>
        <taxon>Bacteria</taxon>
        <taxon>Pseudomonadati</taxon>
        <taxon>Pseudomonadota</taxon>
        <taxon>Alphaproteobacteria</taxon>
        <taxon>Hyphomicrobiales</taxon>
        <taxon>Devosiaceae</taxon>
        <taxon>Devosia</taxon>
    </lineage>
</organism>
<dbReference type="Pfam" id="PF00005">
    <property type="entry name" value="ABC_tran"/>
    <property type="match status" value="1"/>
</dbReference>
<dbReference type="SUPFAM" id="SSF52540">
    <property type="entry name" value="P-loop containing nucleoside triphosphate hydrolases"/>
    <property type="match status" value="1"/>
</dbReference>
<comment type="similarity">
    <text evidence="2">Belongs to the ABC transporter superfamily.</text>
</comment>
<feature type="domain" description="ABC transporter" evidence="12">
    <location>
        <begin position="379"/>
        <end position="619"/>
    </location>
</feature>
<evidence type="ECO:0000259" key="13">
    <source>
        <dbReference type="PROSITE" id="PS50929"/>
    </source>
</evidence>
<dbReference type="AlphaFoldDB" id="A0A5B8LXD4"/>
<evidence type="ECO:0000256" key="9">
    <source>
        <dbReference type="ARBA" id="ARBA00022989"/>
    </source>
</evidence>
<keyword evidence="3" id="KW-0813">Transport</keyword>
<dbReference type="Proteomes" id="UP000315364">
    <property type="component" value="Chromosome"/>
</dbReference>
<dbReference type="OrthoDB" id="9804259at2"/>
<dbReference type="PANTHER" id="PTHR43394:SF1">
    <property type="entry name" value="ATP-BINDING CASSETTE SUB-FAMILY B MEMBER 10, MITOCHONDRIAL"/>
    <property type="match status" value="1"/>
</dbReference>
<dbReference type="PROSITE" id="PS50929">
    <property type="entry name" value="ABC_TM1F"/>
    <property type="match status" value="1"/>
</dbReference>
<dbReference type="SMART" id="SM00382">
    <property type="entry name" value="AAA"/>
    <property type="match status" value="1"/>
</dbReference>
<keyword evidence="5" id="KW-0762">Sugar transport</keyword>
<evidence type="ECO:0000313" key="14">
    <source>
        <dbReference type="EMBL" id="QDZ12676.1"/>
    </source>
</evidence>
<dbReference type="InterPro" id="IPR017871">
    <property type="entry name" value="ABC_transporter-like_CS"/>
</dbReference>
<dbReference type="RefSeq" id="WP_146291918.1">
    <property type="nucleotide sequence ID" value="NZ_CP042304.1"/>
</dbReference>
<dbReference type="Gene3D" id="1.20.1560.10">
    <property type="entry name" value="ABC transporter type 1, transmembrane domain"/>
    <property type="match status" value="1"/>
</dbReference>
<gene>
    <name evidence="14" type="ORF">FPZ08_19155</name>
</gene>
<reference evidence="14 15" key="1">
    <citation type="submission" date="2019-07" db="EMBL/GenBank/DDBJ databases">
        <title>Full genome sequence of Devosia sp. Gsoil 520.</title>
        <authorList>
            <person name="Im W.-T."/>
        </authorList>
    </citation>
    <scope>NUCLEOTIDE SEQUENCE [LARGE SCALE GENOMIC DNA]</scope>
    <source>
        <strain evidence="14 15">Gsoil 520</strain>
    </source>
</reference>
<dbReference type="EMBL" id="CP042304">
    <property type="protein sequence ID" value="QDZ12676.1"/>
    <property type="molecule type" value="Genomic_DNA"/>
</dbReference>
<dbReference type="KEGG" id="dea:FPZ08_19155"/>
<keyword evidence="8 14" id="KW-0067">ATP-binding</keyword>
<name>A0A5B8LXD4_9HYPH</name>
<dbReference type="PROSITE" id="PS50893">
    <property type="entry name" value="ABC_TRANSPORTER_2"/>
    <property type="match status" value="1"/>
</dbReference>
<keyword evidence="15" id="KW-1185">Reference proteome</keyword>
<evidence type="ECO:0000256" key="8">
    <source>
        <dbReference type="ARBA" id="ARBA00022840"/>
    </source>
</evidence>
<dbReference type="GO" id="GO:0005524">
    <property type="term" value="F:ATP binding"/>
    <property type="evidence" value="ECO:0007669"/>
    <property type="project" value="UniProtKB-KW"/>
</dbReference>
<evidence type="ECO:0000256" key="11">
    <source>
        <dbReference type="SAM" id="Phobius"/>
    </source>
</evidence>